<dbReference type="AlphaFoldDB" id="A0A9N9S3S8"/>
<dbReference type="Pfam" id="PF14604">
    <property type="entry name" value="SH3_9"/>
    <property type="match status" value="1"/>
</dbReference>
<organism evidence="4 5">
    <name type="scientific">Chironomus riparius</name>
    <dbReference type="NCBI Taxonomy" id="315576"/>
    <lineage>
        <taxon>Eukaryota</taxon>
        <taxon>Metazoa</taxon>
        <taxon>Ecdysozoa</taxon>
        <taxon>Arthropoda</taxon>
        <taxon>Hexapoda</taxon>
        <taxon>Insecta</taxon>
        <taxon>Pterygota</taxon>
        <taxon>Neoptera</taxon>
        <taxon>Endopterygota</taxon>
        <taxon>Diptera</taxon>
        <taxon>Nematocera</taxon>
        <taxon>Chironomoidea</taxon>
        <taxon>Chironomidae</taxon>
        <taxon>Chironominae</taxon>
        <taxon>Chironomus</taxon>
    </lineage>
</organism>
<dbReference type="InterPro" id="IPR029033">
    <property type="entry name" value="His_PPase_superfam"/>
</dbReference>
<dbReference type="InterPro" id="IPR051710">
    <property type="entry name" value="Phosphatase_SH3-domain"/>
</dbReference>
<dbReference type="InterPro" id="IPR013078">
    <property type="entry name" value="His_Pase_superF_clade-1"/>
</dbReference>
<reference evidence="4" key="1">
    <citation type="submission" date="2022-01" db="EMBL/GenBank/DDBJ databases">
        <authorList>
            <person name="King R."/>
        </authorList>
    </citation>
    <scope>NUCLEOTIDE SEQUENCE</scope>
</reference>
<protein>
    <recommendedName>
        <fullName evidence="3">SH3 domain-containing protein</fullName>
    </recommendedName>
</protein>
<evidence type="ECO:0000313" key="4">
    <source>
        <dbReference type="EMBL" id="CAG9808752.1"/>
    </source>
</evidence>
<dbReference type="InterPro" id="IPR001452">
    <property type="entry name" value="SH3_domain"/>
</dbReference>
<keyword evidence="5" id="KW-1185">Reference proteome</keyword>
<dbReference type="GO" id="GO:0016791">
    <property type="term" value="F:phosphatase activity"/>
    <property type="evidence" value="ECO:0007669"/>
    <property type="project" value="UniProtKB-ARBA"/>
</dbReference>
<dbReference type="Pfam" id="PF00300">
    <property type="entry name" value="His_Phos_1"/>
    <property type="match status" value="1"/>
</dbReference>
<dbReference type="Gene3D" id="2.30.30.40">
    <property type="entry name" value="SH3 Domains"/>
    <property type="match status" value="1"/>
</dbReference>
<dbReference type="PROSITE" id="PS50002">
    <property type="entry name" value="SH3"/>
    <property type="match status" value="1"/>
</dbReference>
<evidence type="ECO:0000313" key="5">
    <source>
        <dbReference type="Proteomes" id="UP001153620"/>
    </source>
</evidence>
<evidence type="ECO:0000256" key="2">
    <source>
        <dbReference type="PROSITE-ProRule" id="PRU00192"/>
    </source>
</evidence>
<dbReference type="CDD" id="cd07067">
    <property type="entry name" value="HP_PGM_like"/>
    <property type="match status" value="1"/>
</dbReference>
<dbReference type="Proteomes" id="UP001153620">
    <property type="component" value="Chromosome 3"/>
</dbReference>
<reference evidence="4" key="2">
    <citation type="submission" date="2022-10" db="EMBL/GenBank/DDBJ databases">
        <authorList>
            <consortium name="ENA_rothamsted_submissions"/>
            <consortium name="culmorum"/>
            <person name="King R."/>
        </authorList>
    </citation>
    <scope>NUCLEOTIDE SEQUENCE</scope>
</reference>
<gene>
    <name evidence="4" type="ORF">CHIRRI_LOCUS11588</name>
</gene>
<accession>A0A9N9S3S8</accession>
<dbReference type="SUPFAM" id="SSF53254">
    <property type="entry name" value="Phosphoglycerate mutase-like"/>
    <property type="match status" value="1"/>
</dbReference>
<dbReference type="OrthoDB" id="414418at2759"/>
<dbReference type="PANTHER" id="PTHR16469">
    <property type="entry name" value="UBIQUITIN-ASSOCIATED AND SH3 DOMAIN-CONTAINING BA-RELATED"/>
    <property type="match status" value="1"/>
</dbReference>
<evidence type="ECO:0000259" key="3">
    <source>
        <dbReference type="PROSITE" id="PS50002"/>
    </source>
</evidence>
<dbReference type="SMART" id="SM00326">
    <property type="entry name" value="SH3"/>
    <property type="match status" value="1"/>
</dbReference>
<proteinExistence type="predicted"/>
<dbReference type="PANTHER" id="PTHR16469:SF27">
    <property type="entry name" value="UBIQUITIN-ASSOCIATED AND SH3 DOMAIN-CONTAINING BA-RELATED"/>
    <property type="match status" value="1"/>
</dbReference>
<dbReference type="SUPFAM" id="SSF50044">
    <property type="entry name" value="SH3-domain"/>
    <property type="match status" value="1"/>
</dbReference>
<name>A0A9N9S3S8_9DIPT</name>
<keyword evidence="1 2" id="KW-0728">SH3 domain</keyword>
<dbReference type="Gene3D" id="3.40.50.1240">
    <property type="entry name" value="Phosphoglycerate mutase-like"/>
    <property type="match status" value="1"/>
</dbReference>
<sequence>MASLPLPPRKQSRNFTFSQTSNKIHKHTRIREYILYCCPTNHFQKGLENFWSQATELFNGSAHNYSIPHITLVSFFKAHEDVNFLDTLKTLAEDGKYLNRPMQLELYKSSNFMGFFVNEDDANVLKRIALKFVKEIQDSIISDTIDGIDHLIACFPYCASAVNDKTSSRCIPKSSRSISLEPHVKNLHLTLAYQFPTNVYQNLAELVEQIDTSYANSWELRLYSRDPRLATKQVHKVIYSHSSREHDELELRVGDYVYISGDAIQNSIDGWVEGISCNGNVGFLPLNHTERTSETNVWTLNATVPLCQASDNNEISTDAIDGIVQSHSLREDFYINENRFSQTSKMDENVTSNLTRRGRRRILILRHGERVDFAFGNTWTQFSFNDSQNYVRMDLNMPETLPPRITEDWEKDSPLTTIGSFQCHQVGQSLKNFGVNFSKVYVSPSYRCVQTASEVLSAMDAYDVPLNVEYGLFEWCLWYELGLPQFLTEKELGVIFNINEEYIPFMKKDDLEEIMKESLEDFYSRSLSTMRKILSNTEDGDILIVAHAISIETLCRELVGKEQRSRAELRNLLMRIPYLATVAISETDDHNYQLIEPPCLTLTHNSCSKFDWRILDDN</sequence>
<dbReference type="InterPro" id="IPR036028">
    <property type="entry name" value="SH3-like_dom_sf"/>
</dbReference>
<dbReference type="EMBL" id="OU895879">
    <property type="protein sequence ID" value="CAG9808752.1"/>
    <property type="molecule type" value="Genomic_DNA"/>
</dbReference>
<evidence type="ECO:0000256" key="1">
    <source>
        <dbReference type="ARBA" id="ARBA00022443"/>
    </source>
</evidence>
<feature type="domain" description="SH3" evidence="3">
    <location>
        <begin position="230"/>
        <end position="294"/>
    </location>
</feature>